<keyword evidence="2" id="KW-1185">Reference proteome</keyword>
<evidence type="ECO:0000313" key="2">
    <source>
        <dbReference type="Proteomes" id="UP000279275"/>
    </source>
</evidence>
<gene>
    <name evidence="1" type="ORF">EBN03_28740</name>
</gene>
<dbReference type="Proteomes" id="UP000279275">
    <property type="component" value="Unassembled WGS sequence"/>
</dbReference>
<dbReference type="Pfam" id="PF19953">
    <property type="entry name" value="EACC1"/>
    <property type="match status" value="1"/>
</dbReference>
<name>A0A3M2KUP5_9NOCA</name>
<dbReference type="InterPro" id="IPR045428">
    <property type="entry name" value="EACC1"/>
</dbReference>
<accession>A0A3M2KUP5</accession>
<evidence type="ECO:0000313" key="1">
    <source>
        <dbReference type="EMBL" id="RMI28861.1"/>
    </source>
</evidence>
<protein>
    <submittedName>
        <fullName evidence="1">Uncharacterized protein</fullName>
    </submittedName>
</protein>
<sequence>MQDDPVTQGNQELRIRTDGGPDELLAMLDWLDHDDALRGRVHPVSAPAGSGAMNGGVYEALGVALGAGGVASALADSLTAWVTHRRSHLKFTLTRSDGTHLEIDAARVDSPQVLQELRELLDPPAIEP</sequence>
<reference evidence="1 2" key="1">
    <citation type="submission" date="2018-10" db="EMBL/GenBank/DDBJ databases">
        <title>Isolation from cow dung.</title>
        <authorList>
            <person name="Ling L."/>
        </authorList>
    </citation>
    <scope>NUCLEOTIDE SEQUENCE [LARGE SCALE GENOMIC DNA]</scope>
    <source>
        <strain evidence="1 2">NEAU-LL90</strain>
    </source>
</reference>
<organism evidence="1 2">
    <name type="scientific">Nocardia stercoris</name>
    <dbReference type="NCBI Taxonomy" id="2483361"/>
    <lineage>
        <taxon>Bacteria</taxon>
        <taxon>Bacillati</taxon>
        <taxon>Actinomycetota</taxon>
        <taxon>Actinomycetes</taxon>
        <taxon>Mycobacteriales</taxon>
        <taxon>Nocardiaceae</taxon>
        <taxon>Nocardia</taxon>
    </lineage>
</organism>
<proteinExistence type="predicted"/>
<comment type="caution">
    <text evidence="1">The sequence shown here is derived from an EMBL/GenBank/DDBJ whole genome shotgun (WGS) entry which is preliminary data.</text>
</comment>
<dbReference type="EMBL" id="RFFH01000018">
    <property type="protein sequence ID" value="RMI28861.1"/>
    <property type="molecule type" value="Genomic_DNA"/>
</dbReference>
<dbReference type="AlphaFoldDB" id="A0A3M2KUP5"/>